<keyword evidence="2" id="KW-0547">Nucleotide-binding</keyword>
<evidence type="ECO:0000256" key="5">
    <source>
        <dbReference type="ARBA" id="ARBA00023012"/>
    </source>
</evidence>
<evidence type="ECO:0000256" key="4">
    <source>
        <dbReference type="ARBA" id="ARBA00022840"/>
    </source>
</evidence>
<dbReference type="Pfam" id="PF06580">
    <property type="entry name" value="His_kinase"/>
    <property type="match status" value="1"/>
</dbReference>
<evidence type="ECO:0000313" key="8">
    <source>
        <dbReference type="EMBL" id="MCY9693167.1"/>
    </source>
</evidence>
<name>A0ABT4GAG2_9BACL</name>
<comment type="caution">
    <text evidence="8">The sequence shown here is derived from an EMBL/GenBank/DDBJ whole genome shotgun (WGS) entry which is preliminary data.</text>
</comment>
<evidence type="ECO:0000256" key="6">
    <source>
        <dbReference type="SAM" id="Phobius"/>
    </source>
</evidence>
<evidence type="ECO:0000259" key="7">
    <source>
        <dbReference type="PROSITE" id="PS50109"/>
    </source>
</evidence>
<organism evidence="8 9">
    <name type="scientific">Paenibacillus alginolyticus</name>
    <dbReference type="NCBI Taxonomy" id="59839"/>
    <lineage>
        <taxon>Bacteria</taxon>
        <taxon>Bacillati</taxon>
        <taxon>Bacillota</taxon>
        <taxon>Bacilli</taxon>
        <taxon>Bacillales</taxon>
        <taxon>Paenibacillaceae</taxon>
        <taxon>Paenibacillus</taxon>
    </lineage>
</organism>
<keyword evidence="6" id="KW-1133">Transmembrane helix</keyword>
<keyword evidence="9" id="KW-1185">Reference proteome</keyword>
<dbReference type="Proteomes" id="UP001527099">
    <property type="component" value="Unassembled WGS sequence"/>
</dbReference>
<keyword evidence="3 8" id="KW-0418">Kinase</keyword>
<feature type="domain" description="Histidine kinase" evidence="7">
    <location>
        <begin position="470"/>
        <end position="578"/>
    </location>
</feature>
<dbReference type="InterPro" id="IPR003594">
    <property type="entry name" value="HATPase_dom"/>
</dbReference>
<dbReference type="SUPFAM" id="SSF55874">
    <property type="entry name" value="ATPase domain of HSP90 chaperone/DNA topoisomerase II/histidine kinase"/>
    <property type="match status" value="1"/>
</dbReference>
<proteinExistence type="predicted"/>
<dbReference type="PANTHER" id="PTHR34220:SF7">
    <property type="entry name" value="SENSOR HISTIDINE KINASE YPDA"/>
    <property type="match status" value="1"/>
</dbReference>
<dbReference type="EMBL" id="JAMDMX010000028">
    <property type="protein sequence ID" value="MCY9693167.1"/>
    <property type="molecule type" value="Genomic_DNA"/>
</dbReference>
<dbReference type="PANTHER" id="PTHR34220">
    <property type="entry name" value="SENSOR HISTIDINE KINASE YPDA"/>
    <property type="match status" value="1"/>
</dbReference>
<dbReference type="Pfam" id="PF02518">
    <property type="entry name" value="HATPase_c"/>
    <property type="match status" value="1"/>
</dbReference>
<protein>
    <submittedName>
        <fullName evidence="8">Histidine kinase</fullName>
    </submittedName>
</protein>
<dbReference type="InterPro" id="IPR050640">
    <property type="entry name" value="Bact_2-comp_sensor_kinase"/>
</dbReference>
<gene>
    <name evidence="8" type="ORF">M5X19_09715</name>
</gene>
<dbReference type="Gene3D" id="6.10.340.10">
    <property type="match status" value="1"/>
</dbReference>
<dbReference type="GO" id="GO:0016301">
    <property type="term" value="F:kinase activity"/>
    <property type="evidence" value="ECO:0007669"/>
    <property type="project" value="UniProtKB-KW"/>
</dbReference>
<dbReference type="InterPro" id="IPR036890">
    <property type="entry name" value="HATPase_C_sf"/>
</dbReference>
<keyword evidence="5" id="KW-0902">Two-component regulatory system</keyword>
<evidence type="ECO:0000256" key="3">
    <source>
        <dbReference type="ARBA" id="ARBA00022777"/>
    </source>
</evidence>
<keyword evidence="6" id="KW-0472">Membrane</keyword>
<dbReference type="InterPro" id="IPR005467">
    <property type="entry name" value="His_kinase_dom"/>
</dbReference>
<sequence>MRPIWPLLNSLRFKFTVAILFVMIPLIVLMWINSRYSVEVVRNQVAGSNTNLLSLYMNQIDSNLADVDNFLFNLSEINTDLLQLEYPKGNNELQYDLARLRLYNGLKGSIEHYKNADVFFIYSETNQDELLVGRVDYGDTFEQRNAIQGEIHKLLRSNLPGVNYAKWHVWKSENGEFYLFHLVKTGSVYVGAWVKADRLMMPLQLMDFGEEGGALLATLNMEPMELGGKVASEGIDLAYPAESFKLTGKKDTFLVMGEPSQRGDFHLIAFIPESAILQKLPYLQRISSVITLGACFFLFLFILYMRKVFLLPIQRIVSAMRKLKEGNWQSYLKHNPSSTEFRIMNDTYNSMIAEIMNLKIYVYEEQLNFQKAEMKHLQMQINPHFFLNSLNIIYNLAVVKDFAIIQEMTKCLVAYFRFMFRNDSYFVTLHDELAHTRNYLRIQQLRFPDYLTYRIVVDEDILSCGIPQLIIQTIVENSIKYAVTLDEVLHIDIHATAVPHPDGTAVLIRIGDSGPGFPEDVLEKLAGDLEAISDDGENVGIWNIKRRLKLLYRSSSSITFGNQPEKGAIVSLLLPAETKGGNSFVSCTAS</sequence>
<keyword evidence="6" id="KW-0812">Transmembrane</keyword>
<evidence type="ECO:0000313" key="9">
    <source>
        <dbReference type="Proteomes" id="UP001527099"/>
    </source>
</evidence>
<evidence type="ECO:0000256" key="1">
    <source>
        <dbReference type="ARBA" id="ARBA00022679"/>
    </source>
</evidence>
<dbReference type="InterPro" id="IPR010559">
    <property type="entry name" value="Sig_transdc_His_kin_internal"/>
</dbReference>
<keyword evidence="1" id="KW-0808">Transferase</keyword>
<dbReference type="Gene3D" id="3.30.565.10">
    <property type="entry name" value="Histidine kinase-like ATPase, C-terminal domain"/>
    <property type="match status" value="1"/>
</dbReference>
<evidence type="ECO:0000256" key="2">
    <source>
        <dbReference type="ARBA" id="ARBA00022741"/>
    </source>
</evidence>
<keyword evidence="4" id="KW-0067">ATP-binding</keyword>
<dbReference type="PROSITE" id="PS50109">
    <property type="entry name" value="HIS_KIN"/>
    <property type="match status" value="1"/>
</dbReference>
<dbReference type="RefSeq" id="WP_268614662.1">
    <property type="nucleotide sequence ID" value="NZ_JAMDMX010000028.1"/>
</dbReference>
<accession>A0ABT4GAG2</accession>
<feature type="transmembrane region" description="Helical" evidence="6">
    <location>
        <begin position="286"/>
        <end position="305"/>
    </location>
</feature>
<reference evidence="8 9" key="1">
    <citation type="submission" date="2022-05" db="EMBL/GenBank/DDBJ databases">
        <title>Genome Sequencing of Bee-Associated Microbes.</title>
        <authorList>
            <person name="Dunlap C."/>
        </authorList>
    </citation>
    <scope>NUCLEOTIDE SEQUENCE [LARGE SCALE GENOMIC DNA]</scope>
    <source>
        <strain evidence="8 9">NRRL B-14421</strain>
    </source>
</reference>
<feature type="transmembrane region" description="Helical" evidence="6">
    <location>
        <begin position="12"/>
        <end position="32"/>
    </location>
</feature>